<protein>
    <recommendedName>
        <fullName evidence="3">SMI1/KNR4 family protein</fullName>
    </recommendedName>
</protein>
<dbReference type="EMBL" id="JAZGJQ010000017">
    <property type="protein sequence ID" value="MEE6148232.1"/>
    <property type="molecule type" value="Genomic_DNA"/>
</dbReference>
<dbReference type="RefSeq" id="WP_330959001.1">
    <property type="nucleotide sequence ID" value="NZ_JAZGJQ010000017.1"/>
</dbReference>
<gene>
    <name evidence="1" type="ORF">VXJ25_09605</name>
</gene>
<proteinExistence type="predicted"/>
<dbReference type="Proteomes" id="UP001332931">
    <property type="component" value="Unassembled WGS sequence"/>
</dbReference>
<name>A0ABU7RCB2_9ACTN</name>
<organism evidence="1 2">
    <name type="scientific">Olsenella absiana</name>
    <dbReference type="NCBI Taxonomy" id="3115222"/>
    <lineage>
        <taxon>Bacteria</taxon>
        <taxon>Bacillati</taxon>
        <taxon>Actinomycetota</taxon>
        <taxon>Coriobacteriia</taxon>
        <taxon>Coriobacteriales</taxon>
        <taxon>Atopobiaceae</taxon>
        <taxon>Olsenella</taxon>
    </lineage>
</organism>
<keyword evidence="2" id="KW-1185">Reference proteome</keyword>
<evidence type="ECO:0008006" key="3">
    <source>
        <dbReference type="Google" id="ProtNLM"/>
    </source>
</evidence>
<sequence>MELYDATELYEGFEYPAGIHKVVELGLVDLDWWWILEAAFAGDYARGMARRYPERKLIPFAKRSDSDDVACFEMDKPGKVEIIHDFADPGWEQREEYDDFWSWFEAAVSDMVAREREEEAEGEL</sequence>
<accession>A0ABU7RCB2</accession>
<reference evidence="1 2" key="1">
    <citation type="submission" date="2024-01" db="EMBL/GenBank/DDBJ databases">
        <title>Description of Olsenella sp. nov., isolated from pig feces.</title>
        <authorList>
            <person name="Chang Y.-H."/>
        </authorList>
    </citation>
    <scope>NUCLEOTIDE SEQUENCE [LARGE SCALE GENOMIC DNA]</scope>
    <source>
        <strain evidence="1 2">YH-ols2223</strain>
    </source>
</reference>
<comment type="caution">
    <text evidence="1">The sequence shown here is derived from an EMBL/GenBank/DDBJ whole genome shotgun (WGS) entry which is preliminary data.</text>
</comment>
<evidence type="ECO:0000313" key="1">
    <source>
        <dbReference type="EMBL" id="MEE6148232.1"/>
    </source>
</evidence>
<evidence type="ECO:0000313" key="2">
    <source>
        <dbReference type="Proteomes" id="UP001332931"/>
    </source>
</evidence>